<name>A0A1G8GV96_9RHOO</name>
<dbReference type="RefSeq" id="WP_218122741.1">
    <property type="nucleotide sequence ID" value="NZ_FNCY01000011.1"/>
</dbReference>
<dbReference type="PANTHER" id="PTHR33376:SF4">
    <property type="entry name" value="SIALIC ACID-BINDING PERIPLASMIC PROTEIN SIAP"/>
    <property type="match status" value="1"/>
</dbReference>
<evidence type="ECO:0000256" key="3">
    <source>
        <dbReference type="ARBA" id="ARBA00022448"/>
    </source>
</evidence>
<accession>A0A1G8GV96</accession>
<dbReference type="STRING" id="83767.SAMN05660652_02648"/>
<dbReference type="CDD" id="cd13603">
    <property type="entry name" value="PBP2_TRAP_Siap_TeaA_like"/>
    <property type="match status" value="1"/>
</dbReference>
<keyword evidence="6" id="KW-0675">Receptor</keyword>
<keyword evidence="4 5" id="KW-0732">Signal</keyword>
<evidence type="ECO:0000256" key="1">
    <source>
        <dbReference type="ARBA" id="ARBA00004196"/>
    </source>
</evidence>
<keyword evidence="3" id="KW-0813">Transport</keyword>
<evidence type="ECO:0000313" key="6">
    <source>
        <dbReference type="EMBL" id="SDH98318.1"/>
    </source>
</evidence>
<dbReference type="NCBIfam" id="TIGR00787">
    <property type="entry name" value="dctP"/>
    <property type="match status" value="1"/>
</dbReference>
<keyword evidence="7" id="KW-1185">Reference proteome</keyword>
<dbReference type="EMBL" id="FNCY01000011">
    <property type="protein sequence ID" value="SDH98318.1"/>
    <property type="molecule type" value="Genomic_DNA"/>
</dbReference>
<protein>
    <submittedName>
        <fullName evidence="6">Tripartite ATP-independent transporter solute receptor, DctP family</fullName>
    </submittedName>
</protein>
<dbReference type="InterPro" id="IPR038404">
    <property type="entry name" value="TRAP_DctP_sf"/>
</dbReference>
<dbReference type="InterPro" id="IPR004682">
    <property type="entry name" value="TRAP_DctP"/>
</dbReference>
<organism evidence="6 7">
    <name type="scientific">Propionivibrio dicarboxylicus</name>
    <dbReference type="NCBI Taxonomy" id="83767"/>
    <lineage>
        <taxon>Bacteria</taxon>
        <taxon>Pseudomonadati</taxon>
        <taxon>Pseudomonadota</taxon>
        <taxon>Betaproteobacteria</taxon>
        <taxon>Rhodocyclales</taxon>
        <taxon>Rhodocyclaceae</taxon>
        <taxon>Propionivibrio</taxon>
    </lineage>
</organism>
<dbReference type="GO" id="GO:0055085">
    <property type="term" value="P:transmembrane transport"/>
    <property type="evidence" value="ECO:0007669"/>
    <property type="project" value="InterPro"/>
</dbReference>
<comment type="similarity">
    <text evidence="2">Belongs to the bacterial solute-binding protein 7 family.</text>
</comment>
<evidence type="ECO:0000256" key="5">
    <source>
        <dbReference type="SAM" id="SignalP"/>
    </source>
</evidence>
<feature type="signal peptide" evidence="5">
    <location>
        <begin position="1"/>
        <end position="23"/>
    </location>
</feature>
<dbReference type="AlphaFoldDB" id="A0A1G8GV96"/>
<proteinExistence type="inferred from homology"/>
<evidence type="ECO:0000256" key="2">
    <source>
        <dbReference type="ARBA" id="ARBA00009023"/>
    </source>
</evidence>
<feature type="chain" id="PRO_5011580498" evidence="5">
    <location>
        <begin position="24"/>
        <end position="329"/>
    </location>
</feature>
<dbReference type="Pfam" id="PF03480">
    <property type="entry name" value="DctP"/>
    <property type="match status" value="1"/>
</dbReference>
<evidence type="ECO:0000313" key="7">
    <source>
        <dbReference type="Proteomes" id="UP000198607"/>
    </source>
</evidence>
<dbReference type="InterPro" id="IPR018389">
    <property type="entry name" value="DctP_fam"/>
</dbReference>
<dbReference type="Gene3D" id="3.40.190.170">
    <property type="entry name" value="Bacterial extracellular solute-binding protein, family 7"/>
    <property type="match status" value="1"/>
</dbReference>
<dbReference type="GO" id="GO:0030288">
    <property type="term" value="C:outer membrane-bounded periplasmic space"/>
    <property type="evidence" value="ECO:0007669"/>
    <property type="project" value="InterPro"/>
</dbReference>
<reference evidence="6 7" key="1">
    <citation type="submission" date="2016-10" db="EMBL/GenBank/DDBJ databases">
        <authorList>
            <person name="de Groot N.N."/>
        </authorList>
    </citation>
    <scope>NUCLEOTIDE SEQUENCE [LARGE SCALE GENOMIC DNA]</scope>
    <source>
        <strain evidence="6 7">DSM 5885</strain>
    </source>
</reference>
<evidence type="ECO:0000256" key="4">
    <source>
        <dbReference type="ARBA" id="ARBA00022729"/>
    </source>
</evidence>
<comment type="subcellular location">
    <subcellularLocation>
        <location evidence="1">Cell envelope</location>
    </subcellularLocation>
</comment>
<dbReference type="PIRSF" id="PIRSF006470">
    <property type="entry name" value="DctB"/>
    <property type="match status" value="1"/>
</dbReference>
<dbReference type="PANTHER" id="PTHR33376">
    <property type="match status" value="1"/>
</dbReference>
<sequence length="329" mass="36968">MKKHVVNLIAVALGSLAISTVNAETITIKVANYFAAEHPQNVALKEKFKPLIEQKSQGALKVDIFENNKLGGEQQFYTGVRNGTIDVGLPGMIMQGDVPKMGIPEWPFLLRDFKHAKAVLLGPIGKEMAESLEQTHGVHVLAWSVNGFRMFSTSRQVANMQDFKGLRMRMPNSPVFVKLGQALGCNVSPMPLSEVFTAMEQKVVDGQENPIAVVRSSGFYEVQTNILETRHAFSPNVLIVSKKLWAKLSAEQKKIVEDAAKAYADYEWQLSENGYEDDKKFLMEKKMKFITPDANFRQQMEAAVQPIYEEYYAKYPWAKDMVAKIKATK</sequence>
<dbReference type="NCBIfam" id="NF037995">
    <property type="entry name" value="TRAP_S1"/>
    <property type="match status" value="1"/>
</dbReference>
<dbReference type="Proteomes" id="UP000198607">
    <property type="component" value="Unassembled WGS sequence"/>
</dbReference>
<gene>
    <name evidence="6" type="ORF">SAMN05660652_02648</name>
</gene>